<keyword evidence="2" id="KW-1185">Reference proteome</keyword>
<evidence type="ECO:0000313" key="2">
    <source>
        <dbReference type="Proteomes" id="UP000037822"/>
    </source>
</evidence>
<name>A0A0N0MD53_9HYPH</name>
<proteinExistence type="predicted"/>
<dbReference type="Proteomes" id="UP000037822">
    <property type="component" value="Unassembled WGS sequence"/>
</dbReference>
<organism evidence="1 2">
    <name type="scientific">Bosea vaviloviae</name>
    <dbReference type="NCBI Taxonomy" id="1526658"/>
    <lineage>
        <taxon>Bacteria</taxon>
        <taxon>Pseudomonadati</taxon>
        <taxon>Pseudomonadota</taxon>
        <taxon>Alphaproteobacteria</taxon>
        <taxon>Hyphomicrobiales</taxon>
        <taxon>Boseaceae</taxon>
        <taxon>Bosea</taxon>
    </lineage>
</organism>
<accession>A0A0N0MD53</accession>
<sequence>MAGSMLSVVVSRAPAGARLAVARPGSPASSAILVEAIGARPSVTIPVPGLAADYELRLTRDEAGLPVILLTQPLIATQAQATLAASTRIRRGAAFPARGIGPNGERDRVVLVPKDAPADTSGPSFFPAENVEAVLDAPDTPGDYELRYLMNAPLAEGRVLARQGIVVE</sequence>
<dbReference type="AlphaFoldDB" id="A0A0N0MD53"/>
<evidence type="ECO:0000313" key="1">
    <source>
        <dbReference type="EMBL" id="KPH83014.1"/>
    </source>
</evidence>
<dbReference type="PATRIC" id="fig|1526658.3.peg.5174"/>
<gene>
    <name evidence="1" type="ORF">AE618_01245</name>
</gene>
<protein>
    <submittedName>
        <fullName evidence="1">Uncharacterized protein</fullName>
    </submittedName>
</protein>
<comment type="caution">
    <text evidence="1">The sequence shown here is derived from an EMBL/GenBank/DDBJ whole genome shotgun (WGS) entry which is preliminary data.</text>
</comment>
<dbReference type="EMBL" id="LGSZ01000009">
    <property type="protein sequence ID" value="KPH83014.1"/>
    <property type="molecule type" value="Genomic_DNA"/>
</dbReference>
<reference evidence="1 2" key="1">
    <citation type="submission" date="2015-07" db="EMBL/GenBank/DDBJ databases">
        <title>Whole genome sequencing of Bosea vaviloviae isolated from cave pool.</title>
        <authorList>
            <person name="Tan N.E.H."/>
            <person name="Lee Y.P."/>
            <person name="Gan H.M."/>
            <person name="Barton H."/>
            <person name="Savka M.A."/>
        </authorList>
    </citation>
    <scope>NUCLEOTIDE SEQUENCE [LARGE SCALE GENOMIC DNA]</scope>
    <source>
        <strain evidence="1 2">SD260</strain>
    </source>
</reference>